<feature type="region of interest" description="Disordered" evidence="1">
    <location>
        <begin position="494"/>
        <end position="563"/>
    </location>
</feature>
<reference evidence="2 3" key="1">
    <citation type="journal article" date="2015" name="BMC Genomics">
        <title>Gene expression during zombie ant biting behavior reflects the complexity underlying fungal parasitic behavioral manipulation.</title>
        <authorList>
            <person name="de Bekker C."/>
            <person name="Ohm R.A."/>
            <person name="Loreto R.G."/>
            <person name="Sebastian A."/>
            <person name="Albert I."/>
            <person name="Merrow M."/>
            <person name="Brachmann A."/>
            <person name="Hughes D.P."/>
        </authorList>
    </citation>
    <scope>NUCLEOTIDE SEQUENCE [LARGE SCALE GENOMIC DNA]</scope>
    <source>
        <strain evidence="2 3">SC16a</strain>
    </source>
</reference>
<feature type="compositionally biased region" description="Polar residues" evidence="1">
    <location>
        <begin position="428"/>
        <end position="440"/>
    </location>
</feature>
<evidence type="ECO:0000313" key="3">
    <source>
        <dbReference type="Proteomes" id="UP000037136"/>
    </source>
</evidence>
<proteinExistence type="predicted"/>
<organism evidence="2 3">
    <name type="scientific">Ophiocordyceps unilateralis</name>
    <name type="common">Zombie-ant fungus</name>
    <name type="synonym">Torrubia unilateralis</name>
    <dbReference type="NCBI Taxonomy" id="268505"/>
    <lineage>
        <taxon>Eukaryota</taxon>
        <taxon>Fungi</taxon>
        <taxon>Dikarya</taxon>
        <taxon>Ascomycota</taxon>
        <taxon>Pezizomycotina</taxon>
        <taxon>Sordariomycetes</taxon>
        <taxon>Hypocreomycetidae</taxon>
        <taxon>Hypocreales</taxon>
        <taxon>Ophiocordycipitaceae</taxon>
        <taxon>Ophiocordyceps</taxon>
    </lineage>
</organism>
<protein>
    <recommendedName>
        <fullName evidence="4">Karyogamy protein</fullName>
    </recommendedName>
</protein>
<feature type="region of interest" description="Disordered" evidence="1">
    <location>
        <begin position="589"/>
        <end position="610"/>
    </location>
</feature>
<name>A0A2A9P9C2_OPHUN</name>
<keyword evidence="3" id="KW-1185">Reference proteome</keyword>
<dbReference type="AlphaFoldDB" id="A0A2A9P9C2"/>
<evidence type="ECO:0008006" key="4">
    <source>
        <dbReference type="Google" id="ProtNLM"/>
    </source>
</evidence>
<comment type="caution">
    <text evidence="2">The sequence shown here is derived from an EMBL/GenBank/DDBJ whole genome shotgun (WGS) entry which is preliminary data.</text>
</comment>
<feature type="region of interest" description="Disordered" evidence="1">
    <location>
        <begin position="372"/>
        <end position="482"/>
    </location>
</feature>
<accession>A0A2A9P9C2</accession>
<reference evidence="2 3" key="2">
    <citation type="journal article" date="2017" name="Sci. Rep.">
        <title>Ant-infecting Ophiocordyceps genomes reveal a high diversity of potential behavioral manipulation genes and a possible major role for enterotoxins.</title>
        <authorList>
            <person name="de Bekker C."/>
            <person name="Ohm R.A."/>
            <person name="Evans H.C."/>
            <person name="Brachmann A."/>
            <person name="Hughes D.P."/>
        </authorList>
    </citation>
    <scope>NUCLEOTIDE SEQUENCE [LARGE SCALE GENOMIC DNA]</scope>
    <source>
        <strain evidence="2 3">SC16a</strain>
    </source>
</reference>
<dbReference type="STRING" id="268505.A0A2A9P9C2"/>
<feature type="region of interest" description="Disordered" evidence="1">
    <location>
        <begin position="295"/>
        <end position="356"/>
    </location>
</feature>
<feature type="compositionally biased region" description="Low complexity" evidence="1">
    <location>
        <begin position="295"/>
        <end position="313"/>
    </location>
</feature>
<dbReference type="OrthoDB" id="5389734at2759"/>
<evidence type="ECO:0000313" key="2">
    <source>
        <dbReference type="EMBL" id="PFH57426.1"/>
    </source>
</evidence>
<evidence type="ECO:0000256" key="1">
    <source>
        <dbReference type="SAM" id="MobiDB-lite"/>
    </source>
</evidence>
<gene>
    <name evidence="2" type="ORF">XA68_15086</name>
</gene>
<dbReference type="EMBL" id="LAZP02000410">
    <property type="protein sequence ID" value="PFH57426.1"/>
    <property type="molecule type" value="Genomic_DNA"/>
</dbReference>
<sequence>MASVALPADGAASVVFPVSDGQPKQAEAPRTIPVHPISSLQVAFTESLDEVTDGSIAEKPKLALLNAHQRRAELLNQAKDAAPPDALWRYRPGQTQHELFKLLAQIAFGVYLLLDGMANSNSQVIAILQSHIDDVDEYLEVTLQDLAQATADLNARIHHLKMPLSNVAAFEKLLEDRDFRRDILTANEKIDHVLCRTTAAMKQWDDDVAAGLKSTIAFTAWLAEQDDSAWRNRCPDVADVFDAMRGNAEGWLLAFEDIHRRADDVNGLIVRLTTIIAEMEKKAGEVSRRTWARIPPFAPSAPASRARPPSSLRFGVSARQSAHQPPSIREPSPSKTDDARADETTATPPCLADASSDESLYVLQPRIYSPRIPEPPALFARSPQEEGETMTKRGSRAETLGLAEGSPRQRASLGSVLTDASNPPARSVSDTSTPRPSSKYATPRSALVQPLDSAYGTDVDGHSLRRGSASPPPRPHMVHSPCSEQNQFYRPVRASPHSPLQQRPHTATGPPPPLQQAAPPLLRKQPSQPGSMSTLATDDGRSTTPRPPLGGEQQRQQQLKKKKSAFGWFKKAFSLDDEERAQFQARRTMAQPDRYYEAGSPRFLDGRRIR</sequence>
<feature type="compositionally biased region" description="Polar residues" evidence="1">
    <location>
        <begin position="525"/>
        <end position="536"/>
    </location>
</feature>
<dbReference type="Proteomes" id="UP000037136">
    <property type="component" value="Unassembled WGS sequence"/>
</dbReference>